<dbReference type="GO" id="GO:0009245">
    <property type="term" value="P:lipid A biosynthetic process"/>
    <property type="evidence" value="ECO:0007669"/>
    <property type="project" value="TreeGrafter"/>
</dbReference>
<evidence type="ECO:0000256" key="1">
    <source>
        <dbReference type="ARBA" id="ARBA00022475"/>
    </source>
</evidence>
<evidence type="ECO:0000256" key="3">
    <source>
        <dbReference type="ARBA" id="ARBA00022723"/>
    </source>
</evidence>
<dbReference type="Gene3D" id="3.60.21.10">
    <property type="match status" value="1"/>
</dbReference>
<evidence type="ECO:0000256" key="2">
    <source>
        <dbReference type="ARBA" id="ARBA00022519"/>
    </source>
</evidence>
<name>A0A0F9RYR1_9ZZZZ</name>
<dbReference type="InterPro" id="IPR004843">
    <property type="entry name" value="Calcineurin-like_PHP"/>
</dbReference>
<keyword evidence="4" id="KW-0472">Membrane</keyword>
<sequence length="296" mass="34785">MNIDFNKDTLAIVVSDIHIGNEFSRIEEFTSFLIEILKNKTSNNLPNLRVLIILGDFFDLNATSCEDLCSNNQYSRVFRILEEIKVNKVEIVLTLGNHEISTVGFYNLFFSERKKKFVKLFKESNFSYNFLALDNICQYLILSNYDKKIILGLFDSAYDEAFKWIFLGEKSILNDSCYLMSHGYQYEDKDLHHSIAGWWDIGRNLSQKWKRVFTSQWAKLKNILGQRNHSRFYNNITVSQEDNMNPFSHVIFGHTHKCEIKDARKINTGCWLNDYKPSFLEIYINGNCELFELSFD</sequence>
<dbReference type="PANTHER" id="PTHR34990">
    <property type="entry name" value="UDP-2,3-DIACYLGLUCOSAMINE HYDROLASE-RELATED"/>
    <property type="match status" value="1"/>
</dbReference>
<comment type="caution">
    <text evidence="7">The sequence shown here is derived from an EMBL/GenBank/DDBJ whole genome shotgun (WGS) entry which is preliminary data.</text>
</comment>
<keyword evidence="5" id="KW-0464">Manganese</keyword>
<proteinExistence type="predicted"/>
<organism evidence="7">
    <name type="scientific">marine sediment metagenome</name>
    <dbReference type="NCBI Taxonomy" id="412755"/>
    <lineage>
        <taxon>unclassified sequences</taxon>
        <taxon>metagenomes</taxon>
        <taxon>ecological metagenomes</taxon>
    </lineage>
</organism>
<dbReference type="AlphaFoldDB" id="A0A0F9RYR1"/>
<keyword evidence="3" id="KW-0479">Metal-binding</keyword>
<dbReference type="InterPro" id="IPR029052">
    <property type="entry name" value="Metallo-depent_PP-like"/>
</dbReference>
<evidence type="ECO:0000313" key="7">
    <source>
        <dbReference type="EMBL" id="KKN55082.1"/>
    </source>
</evidence>
<dbReference type="GO" id="GO:0016020">
    <property type="term" value="C:membrane"/>
    <property type="evidence" value="ECO:0007669"/>
    <property type="project" value="GOC"/>
</dbReference>
<dbReference type="InterPro" id="IPR043461">
    <property type="entry name" value="LpxH-like"/>
</dbReference>
<dbReference type="GO" id="GO:0046872">
    <property type="term" value="F:metal ion binding"/>
    <property type="evidence" value="ECO:0007669"/>
    <property type="project" value="UniProtKB-KW"/>
</dbReference>
<accession>A0A0F9RYR1</accession>
<protein>
    <recommendedName>
        <fullName evidence="6">Calcineurin-like phosphoesterase domain-containing protein</fullName>
    </recommendedName>
</protein>
<evidence type="ECO:0000256" key="4">
    <source>
        <dbReference type="ARBA" id="ARBA00023136"/>
    </source>
</evidence>
<evidence type="ECO:0000256" key="5">
    <source>
        <dbReference type="ARBA" id="ARBA00023211"/>
    </source>
</evidence>
<reference evidence="7" key="1">
    <citation type="journal article" date="2015" name="Nature">
        <title>Complex archaea that bridge the gap between prokaryotes and eukaryotes.</title>
        <authorList>
            <person name="Spang A."/>
            <person name="Saw J.H."/>
            <person name="Jorgensen S.L."/>
            <person name="Zaremba-Niedzwiedzka K."/>
            <person name="Martijn J."/>
            <person name="Lind A.E."/>
            <person name="van Eijk R."/>
            <person name="Schleper C."/>
            <person name="Guy L."/>
            <person name="Ettema T.J."/>
        </authorList>
    </citation>
    <scope>NUCLEOTIDE SEQUENCE</scope>
</reference>
<keyword evidence="1" id="KW-1003">Cell membrane</keyword>
<dbReference type="GO" id="GO:0008758">
    <property type="term" value="F:UDP-2,3-diacylglucosamine hydrolase activity"/>
    <property type="evidence" value="ECO:0007669"/>
    <property type="project" value="TreeGrafter"/>
</dbReference>
<gene>
    <name evidence="7" type="ORF">LCGC14_0586030</name>
</gene>
<evidence type="ECO:0000259" key="6">
    <source>
        <dbReference type="Pfam" id="PF00149"/>
    </source>
</evidence>
<dbReference type="Pfam" id="PF00149">
    <property type="entry name" value="Metallophos"/>
    <property type="match status" value="1"/>
</dbReference>
<keyword evidence="2" id="KW-0997">Cell inner membrane</keyword>
<dbReference type="SUPFAM" id="SSF56300">
    <property type="entry name" value="Metallo-dependent phosphatases"/>
    <property type="match status" value="1"/>
</dbReference>
<dbReference type="EMBL" id="LAZR01000901">
    <property type="protein sequence ID" value="KKN55082.1"/>
    <property type="molecule type" value="Genomic_DNA"/>
</dbReference>
<feature type="domain" description="Calcineurin-like phosphoesterase" evidence="6">
    <location>
        <begin position="12"/>
        <end position="258"/>
    </location>
</feature>